<dbReference type="InterPro" id="IPR050807">
    <property type="entry name" value="TransReg_Diox_bact_type"/>
</dbReference>
<dbReference type="InterPro" id="IPR001387">
    <property type="entry name" value="Cro/C1-type_HTH"/>
</dbReference>
<feature type="region of interest" description="Disordered" evidence="2">
    <location>
        <begin position="1"/>
        <end position="24"/>
    </location>
</feature>
<name>A0A6A4R776_9RHOB</name>
<protein>
    <submittedName>
        <fullName evidence="4">Cupin domain-containing protein</fullName>
    </submittedName>
</protein>
<dbReference type="Pfam" id="PF07883">
    <property type="entry name" value="Cupin_2"/>
    <property type="match status" value="1"/>
</dbReference>
<dbReference type="PROSITE" id="PS50943">
    <property type="entry name" value="HTH_CROC1"/>
    <property type="match status" value="1"/>
</dbReference>
<dbReference type="SUPFAM" id="SSF47413">
    <property type="entry name" value="lambda repressor-like DNA-binding domains"/>
    <property type="match status" value="1"/>
</dbReference>
<dbReference type="InterPro" id="IPR014710">
    <property type="entry name" value="RmlC-like_jellyroll"/>
</dbReference>
<dbReference type="InterPro" id="IPR011051">
    <property type="entry name" value="RmlC_Cupin_sf"/>
</dbReference>
<dbReference type="Gene3D" id="2.60.120.10">
    <property type="entry name" value="Jelly Rolls"/>
    <property type="match status" value="1"/>
</dbReference>
<dbReference type="PANTHER" id="PTHR46797:SF20">
    <property type="entry name" value="BLR4304 PROTEIN"/>
    <property type="match status" value="1"/>
</dbReference>
<proteinExistence type="predicted"/>
<evidence type="ECO:0000256" key="2">
    <source>
        <dbReference type="SAM" id="MobiDB-lite"/>
    </source>
</evidence>
<dbReference type="EMBL" id="WSFO01000014">
    <property type="protein sequence ID" value="KAE9627210.1"/>
    <property type="molecule type" value="Genomic_DNA"/>
</dbReference>
<dbReference type="SMART" id="SM00530">
    <property type="entry name" value="HTH_XRE"/>
    <property type="match status" value="1"/>
</dbReference>
<evidence type="ECO:0000313" key="4">
    <source>
        <dbReference type="EMBL" id="KAE9627210.1"/>
    </source>
</evidence>
<accession>A0A6A4R776</accession>
<comment type="caution">
    <text evidence="4">The sequence shown here is derived from an EMBL/GenBank/DDBJ whole genome shotgun (WGS) entry which is preliminary data.</text>
</comment>
<dbReference type="Proteomes" id="UP000441586">
    <property type="component" value="Unassembled WGS sequence"/>
</dbReference>
<dbReference type="InterPro" id="IPR010982">
    <property type="entry name" value="Lambda_DNA-bd_dom_sf"/>
</dbReference>
<evidence type="ECO:0000259" key="3">
    <source>
        <dbReference type="PROSITE" id="PS50943"/>
    </source>
</evidence>
<dbReference type="AlphaFoldDB" id="A0A6A4R776"/>
<evidence type="ECO:0000256" key="1">
    <source>
        <dbReference type="ARBA" id="ARBA00023125"/>
    </source>
</evidence>
<dbReference type="RefSeq" id="WP_158981326.1">
    <property type="nucleotide sequence ID" value="NZ_WSFO01000014.1"/>
</dbReference>
<dbReference type="GO" id="GO:0003677">
    <property type="term" value="F:DNA binding"/>
    <property type="evidence" value="ECO:0007669"/>
    <property type="project" value="UniProtKB-KW"/>
</dbReference>
<reference evidence="4 5" key="1">
    <citation type="submission" date="2019-12" db="EMBL/GenBank/DDBJ databases">
        <authorList>
            <person name="Zhang Y.-J."/>
        </authorList>
    </citation>
    <scope>NUCLEOTIDE SEQUENCE [LARGE SCALE GENOMIC DNA]</scope>
    <source>
        <strain evidence="4 5">H18S-6</strain>
    </source>
</reference>
<keyword evidence="1" id="KW-0238">DNA-binding</keyword>
<evidence type="ECO:0000313" key="5">
    <source>
        <dbReference type="Proteomes" id="UP000441586"/>
    </source>
</evidence>
<dbReference type="InterPro" id="IPR013096">
    <property type="entry name" value="Cupin_2"/>
</dbReference>
<dbReference type="SUPFAM" id="SSF51182">
    <property type="entry name" value="RmlC-like cupins"/>
    <property type="match status" value="1"/>
</dbReference>
<feature type="domain" description="HTH cro/C1-type" evidence="3">
    <location>
        <begin position="28"/>
        <end position="82"/>
    </location>
</feature>
<dbReference type="CDD" id="cd02209">
    <property type="entry name" value="cupin_XRE_C"/>
    <property type="match status" value="1"/>
</dbReference>
<dbReference type="GO" id="GO:0005829">
    <property type="term" value="C:cytosol"/>
    <property type="evidence" value="ECO:0007669"/>
    <property type="project" value="TreeGrafter"/>
</dbReference>
<organism evidence="4 5">
    <name type="scientific">Parasedimentitalea maritima</name>
    <dbReference type="NCBI Taxonomy" id="2578117"/>
    <lineage>
        <taxon>Bacteria</taxon>
        <taxon>Pseudomonadati</taxon>
        <taxon>Pseudomonadota</taxon>
        <taxon>Alphaproteobacteria</taxon>
        <taxon>Rhodobacterales</taxon>
        <taxon>Paracoccaceae</taxon>
        <taxon>Parasedimentitalea</taxon>
    </lineage>
</organism>
<dbReference type="Gene3D" id="1.10.260.40">
    <property type="entry name" value="lambda repressor-like DNA-binding domains"/>
    <property type="match status" value="1"/>
</dbReference>
<dbReference type="PANTHER" id="PTHR46797">
    <property type="entry name" value="HTH-TYPE TRANSCRIPTIONAL REGULATOR"/>
    <property type="match status" value="1"/>
</dbReference>
<gene>
    <name evidence="4" type="ORF">GP644_20225</name>
</gene>
<dbReference type="GO" id="GO:0003700">
    <property type="term" value="F:DNA-binding transcription factor activity"/>
    <property type="evidence" value="ECO:0007669"/>
    <property type="project" value="TreeGrafter"/>
</dbReference>
<dbReference type="Pfam" id="PF01381">
    <property type="entry name" value="HTH_3"/>
    <property type="match status" value="1"/>
</dbReference>
<dbReference type="CDD" id="cd00093">
    <property type="entry name" value="HTH_XRE"/>
    <property type="match status" value="1"/>
</dbReference>
<sequence length="208" mass="22368">MIESPPPPSATSDELTTDGGRNEFGENLRKLRKDKKMTLAELATASGIAASTLSRAERGLLGLTYDRLSQLADGLGVDMAELFGTGGASFQKNSISVARLGEFELQTTPNYTYEMLFSDVWGKAMTPMAGVVKAHSRLAFDDFIRHPGQEFVFVQSGQLTIYTEANEPVTLQAGESAYLDSSMGHVYTSAGDEDARILVVCLGRGDSA</sequence>